<dbReference type="RefSeq" id="WP_166668480.1">
    <property type="nucleotide sequence ID" value="NZ_QLME01000006.1"/>
</dbReference>
<dbReference type="InterPro" id="IPR038144">
    <property type="entry name" value="IPI"/>
</dbReference>
<dbReference type="Proteomes" id="UP000294697">
    <property type="component" value="Unassembled WGS sequence"/>
</dbReference>
<proteinExistence type="predicted"/>
<evidence type="ECO:0000313" key="2">
    <source>
        <dbReference type="EMBL" id="TDW07395.1"/>
    </source>
</evidence>
<name>A0A4R7Z8R0_9FIRM</name>
<gene>
    <name evidence="2" type="ORF">C8C77_102197</name>
</gene>
<reference evidence="2 3" key="1">
    <citation type="submission" date="2019-03" db="EMBL/GenBank/DDBJ databases">
        <title>Subsurface microbial communities from deep shales in Ohio and West Virginia, USA.</title>
        <authorList>
            <person name="Wrighton K."/>
        </authorList>
    </citation>
    <scope>NUCLEOTIDE SEQUENCE [LARGE SCALE GENOMIC DNA]</scope>
    <source>
        <strain evidence="2 3">MSL9.2</strain>
    </source>
</reference>
<dbReference type="Pfam" id="PF12690">
    <property type="entry name" value="BsuPI"/>
    <property type="match status" value="1"/>
</dbReference>
<accession>A0A4R7Z8R0</accession>
<dbReference type="EMBL" id="SODA01000002">
    <property type="protein sequence ID" value="TDW07395.1"/>
    <property type="molecule type" value="Genomic_DNA"/>
</dbReference>
<protein>
    <submittedName>
        <fullName evidence="2">Intracellular proteinase inhibitor BsuPI</fullName>
    </submittedName>
</protein>
<dbReference type="Gene3D" id="2.60.40.2360">
    <property type="entry name" value="Intracellular proteinase inhibitor BsuPI"/>
    <property type="match status" value="1"/>
</dbReference>
<organism evidence="2 3">
    <name type="scientific">Halanaerobium saccharolyticum</name>
    <dbReference type="NCBI Taxonomy" id="43595"/>
    <lineage>
        <taxon>Bacteria</taxon>
        <taxon>Bacillati</taxon>
        <taxon>Bacillota</taxon>
        <taxon>Clostridia</taxon>
        <taxon>Halanaerobiales</taxon>
        <taxon>Halanaerobiaceae</taxon>
        <taxon>Halanaerobium</taxon>
    </lineage>
</organism>
<feature type="domain" description="Intracellular proteinase inhibitor BsuPI" evidence="1">
    <location>
        <begin position="8"/>
        <end position="71"/>
    </location>
</feature>
<evidence type="ECO:0000259" key="1">
    <source>
        <dbReference type="Pfam" id="PF12690"/>
    </source>
</evidence>
<comment type="caution">
    <text evidence="2">The sequence shown here is derived from an EMBL/GenBank/DDBJ whole genome shotgun (WGS) entry which is preliminary data.</text>
</comment>
<evidence type="ECO:0000313" key="3">
    <source>
        <dbReference type="Proteomes" id="UP000294697"/>
    </source>
</evidence>
<dbReference type="InterPro" id="IPR020481">
    <property type="entry name" value="Intracell_prot_inh_BsuPI"/>
</dbReference>
<sequence>MEANIINQRNDVIIKNEENETVKFWSDNKGFYQVLGHLELKPGETKEYNGKSDVSLAEGKYTVSGIITTKEQIRTNEINIQIKK</sequence>
<dbReference type="AlphaFoldDB" id="A0A4R7Z8R0"/>